<protein>
    <submittedName>
        <fullName evidence="7">Uncharacterized protein</fullName>
    </submittedName>
</protein>
<evidence type="ECO:0000256" key="3">
    <source>
        <dbReference type="ARBA" id="ARBA00005470"/>
    </source>
</evidence>
<keyword evidence="6" id="KW-0137">Centromere</keyword>
<organism evidence="7 8">
    <name type="scientific">Ranitomeya imitator</name>
    <name type="common">mimic poison frog</name>
    <dbReference type="NCBI Taxonomy" id="111125"/>
    <lineage>
        <taxon>Eukaryota</taxon>
        <taxon>Metazoa</taxon>
        <taxon>Chordata</taxon>
        <taxon>Craniata</taxon>
        <taxon>Vertebrata</taxon>
        <taxon>Euteleostomi</taxon>
        <taxon>Amphibia</taxon>
        <taxon>Batrachia</taxon>
        <taxon>Anura</taxon>
        <taxon>Neobatrachia</taxon>
        <taxon>Hyloidea</taxon>
        <taxon>Dendrobatidae</taxon>
        <taxon>Dendrobatinae</taxon>
        <taxon>Ranitomeya</taxon>
    </lineage>
</organism>
<comment type="caution">
    <text evidence="7">The sequence shown here is derived from an EMBL/GenBank/DDBJ whole genome shotgun (WGS) entry which is preliminary data.</text>
</comment>
<reference evidence="7" key="1">
    <citation type="submission" date="2023-07" db="EMBL/GenBank/DDBJ databases">
        <authorList>
            <person name="Stuckert A."/>
        </authorList>
    </citation>
    <scope>NUCLEOTIDE SEQUENCE</scope>
</reference>
<name>A0ABN9KRA8_9NEOB</name>
<keyword evidence="5" id="KW-0539">Nucleus</keyword>
<comment type="similarity">
    <text evidence="3">Belongs to the CENP-I/CTF3 family.</text>
</comment>
<evidence type="ECO:0000313" key="7">
    <source>
        <dbReference type="EMBL" id="CAJ0918364.1"/>
    </source>
</evidence>
<evidence type="ECO:0000256" key="1">
    <source>
        <dbReference type="ARBA" id="ARBA00004123"/>
    </source>
</evidence>
<evidence type="ECO:0000256" key="4">
    <source>
        <dbReference type="ARBA" id="ARBA00022454"/>
    </source>
</evidence>
<evidence type="ECO:0000256" key="6">
    <source>
        <dbReference type="ARBA" id="ARBA00023328"/>
    </source>
</evidence>
<comment type="subcellular location">
    <subcellularLocation>
        <location evidence="2">Chromosome</location>
        <location evidence="2">Centromere</location>
    </subcellularLocation>
    <subcellularLocation>
        <location evidence="1">Nucleus</location>
    </subcellularLocation>
</comment>
<dbReference type="InterPro" id="IPR012485">
    <property type="entry name" value="CENP-I"/>
</dbReference>
<dbReference type="Pfam" id="PF07778">
    <property type="entry name" value="CENP-I"/>
    <property type="match status" value="2"/>
</dbReference>
<keyword evidence="8" id="KW-1185">Reference proteome</keyword>
<proteinExistence type="inferred from homology"/>
<keyword evidence="4" id="KW-0158">Chromosome</keyword>
<sequence>MRKALHYFKKISSKVPLKGNVDLLQHLATIEAVGPRLGVPAEGVDILLRQALSANLVDTVNKRILKCLIPATELHPDTVIAAVSLFCTGKSTPSTRFLFIRWLISVFDLISCKDILSILYNFFFCFLPDDQLDGRRYRRSGFAALRSWSHSNSDRTAACSAQELRTSEGFTCYCKRYGKLLRTRSIKNRGGSACPILCHLLYLITKKEHVQAYRVRCLLELQSRKV</sequence>
<evidence type="ECO:0000313" key="8">
    <source>
        <dbReference type="Proteomes" id="UP001176940"/>
    </source>
</evidence>
<evidence type="ECO:0000256" key="2">
    <source>
        <dbReference type="ARBA" id="ARBA00004584"/>
    </source>
</evidence>
<evidence type="ECO:0000256" key="5">
    <source>
        <dbReference type="ARBA" id="ARBA00023242"/>
    </source>
</evidence>
<dbReference type="PANTHER" id="PTHR48208:SF2">
    <property type="entry name" value="CENTROMERE PROTEIN I"/>
    <property type="match status" value="1"/>
</dbReference>
<dbReference type="PANTHER" id="PTHR48208">
    <property type="entry name" value="CENTROMERE PROTEIN I"/>
    <property type="match status" value="1"/>
</dbReference>
<accession>A0ABN9KRA8</accession>
<gene>
    <name evidence="7" type="ORF">RIMI_LOCUS760085</name>
</gene>
<dbReference type="Proteomes" id="UP001176940">
    <property type="component" value="Unassembled WGS sequence"/>
</dbReference>
<dbReference type="EMBL" id="CAUEEQ010000948">
    <property type="protein sequence ID" value="CAJ0918364.1"/>
    <property type="molecule type" value="Genomic_DNA"/>
</dbReference>